<dbReference type="AlphaFoldDB" id="A0A7W6HVH6"/>
<comment type="caution">
    <text evidence="2">The sequence shown here is derived from an EMBL/GenBank/DDBJ whole genome shotgun (WGS) entry which is preliminary data.</text>
</comment>
<evidence type="ECO:0000313" key="2">
    <source>
        <dbReference type="EMBL" id="MBB4025662.1"/>
    </source>
</evidence>
<keyword evidence="1" id="KW-0472">Membrane</keyword>
<reference evidence="2 3" key="1">
    <citation type="submission" date="2020-08" db="EMBL/GenBank/DDBJ databases">
        <title>Genomic Encyclopedia of Type Strains, Phase IV (KMG-IV): sequencing the most valuable type-strain genomes for metagenomic binning, comparative biology and taxonomic classification.</title>
        <authorList>
            <person name="Goeker M."/>
        </authorList>
    </citation>
    <scope>NUCLEOTIDE SEQUENCE [LARGE SCALE GENOMIC DNA]</scope>
    <source>
        <strain evidence="2 3">DSM 105721</strain>
    </source>
</reference>
<protein>
    <submittedName>
        <fullName evidence="2">Uncharacterized protein</fullName>
    </submittedName>
</protein>
<dbReference type="EMBL" id="JACIES010000003">
    <property type="protein sequence ID" value="MBB4025662.1"/>
    <property type="molecule type" value="Genomic_DNA"/>
</dbReference>
<name>A0A7W6HVH6_9BACT</name>
<dbReference type="Proteomes" id="UP000546007">
    <property type="component" value="Unassembled WGS sequence"/>
</dbReference>
<keyword evidence="1" id="KW-0812">Transmembrane</keyword>
<organism evidence="2 3">
    <name type="scientific">Butyricimonas faecihominis</name>
    <dbReference type="NCBI Taxonomy" id="1472416"/>
    <lineage>
        <taxon>Bacteria</taxon>
        <taxon>Pseudomonadati</taxon>
        <taxon>Bacteroidota</taxon>
        <taxon>Bacteroidia</taxon>
        <taxon>Bacteroidales</taxon>
        <taxon>Odoribacteraceae</taxon>
        <taxon>Butyricimonas</taxon>
    </lineage>
</organism>
<keyword evidence="1" id="KW-1133">Transmembrane helix</keyword>
<proteinExistence type="predicted"/>
<keyword evidence="3" id="KW-1185">Reference proteome</keyword>
<feature type="transmembrane region" description="Helical" evidence="1">
    <location>
        <begin position="15"/>
        <end position="39"/>
    </location>
</feature>
<evidence type="ECO:0000256" key="1">
    <source>
        <dbReference type="SAM" id="Phobius"/>
    </source>
</evidence>
<sequence length="49" mass="5696">MENGLFDFVMSSSSFLFYLIVFLFLGGYFYPFIPFGIFYRGILSSPSFL</sequence>
<accession>A0A7W6HVH6</accession>
<gene>
    <name evidence="2" type="ORF">GGR14_001446</name>
</gene>
<evidence type="ECO:0000313" key="3">
    <source>
        <dbReference type="Proteomes" id="UP000546007"/>
    </source>
</evidence>